<evidence type="ECO:0000256" key="2">
    <source>
        <dbReference type="SAM" id="SignalP"/>
    </source>
</evidence>
<accession>A0A5B7YGW5</accession>
<reference evidence="3 4" key="1">
    <citation type="submission" date="2019-04" db="EMBL/GenBank/DDBJ databases">
        <title>Salinimonas iocasae sp. nov., a halophilic bacterium isolated from the outer tube casing of tubeworms in Okinawa Trough.</title>
        <authorList>
            <person name="Zhang H."/>
            <person name="Wang H."/>
            <person name="Li C."/>
        </authorList>
    </citation>
    <scope>NUCLEOTIDE SEQUENCE [LARGE SCALE GENOMIC DNA]</scope>
    <source>
        <strain evidence="3 4">KX18D6</strain>
    </source>
</reference>
<gene>
    <name evidence="3" type="ORF">FBQ74_14015</name>
</gene>
<keyword evidence="2" id="KW-0732">Signal</keyword>
<organism evidence="3 4">
    <name type="scientific">Salinimonas iocasae</name>
    <dbReference type="NCBI Taxonomy" id="2572577"/>
    <lineage>
        <taxon>Bacteria</taxon>
        <taxon>Pseudomonadati</taxon>
        <taxon>Pseudomonadota</taxon>
        <taxon>Gammaproteobacteria</taxon>
        <taxon>Alteromonadales</taxon>
        <taxon>Alteromonadaceae</taxon>
        <taxon>Alteromonas/Salinimonas group</taxon>
        <taxon>Salinimonas</taxon>
    </lineage>
</organism>
<feature type="region of interest" description="Disordered" evidence="1">
    <location>
        <begin position="310"/>
        <end position="330"/>
    </location>
</feature>
<dbReference type="AlphaFoldDB" id="A0A5B7YGW5"/>
<feature type="compositionally biased region" description="Polar residues" evidence="1">
    <location>
        <begin position="310"/>
        <end position="319"/>
    </location>
</feature>
<dbReference type="RefSeq" id="WP_139757251.1">
    <property type="nucleotide sequence ID" value="NZ_CP039852.1"/>
</dbReference>
<dbReference type="KEGG" id="salk:FBQ74_14015"/>
<dbReference type="OrthoDB" id="547680at2"/>
<evidence type="ECO:0000313" key="4">
    <source>
        <dbReference type="Proteomes" id="UP000304912"/>
    </source>
</evidence>
<proteinExistence type="predicted"/>
<dbReference type="SUPFAM" id="SSF53850">
    <property type="entry name" value="Periplasmic binding protein-like II"/>
    <property type="match status" value="1"/>
</dbReference>
<evidence type="ECO:0008006" key="5">
    <source>
        <dbReference type="Google" id="ProtNLM"/>
    </source>
</evidence>
<evidence type="ECO:0000313" key="3">
    <source>
        <dbReference type="EMBL" id="QCZ94513.1"/>
    </source>
</evidence>
<feature type="signal peptide" evidence="2">
    <location>
        <begin position="1"/>
        <end position="20"/>
    </location>
</feature>
<dbReference type="EMBL" id="CP039852">
    <property type="protein sequence ID" value="QCZ94513.1"/>
    <property type="molecule type" value="Genomic_DNA"/>
</dbReference>
<feature type="chain" id="PRO_5022719535" description="Solute-binding protein family 3/N-terminal domain-containing protein" evidence="2">
    <location>
        <begin position="21"/>
        <end position="330"/>
    </location>
</feature>
<name>A0A5B7YGW5_9ALTE</name>
<keyword evidence="4" id="KW-1185">Reference proteome</keyword>
<protein>
    <recommendedName>
        <fullName evidence="5">Solute-binding protein family 3/N-terminal domain-containing protein</fullName>
    </recommendedName>
</protein>
<evidence type="ECO:0000256" key="1">
    <source>
        <dbReference type="SAM" id="MobiDB-lite"/>
    </source>
</evidence>
<sequence length="330" mass="37863">MHLKGFLLFGLLLITPYSLAVIPENNAVNTARAQRSEIIVFTKAFSGDDYGRYHIDVLREALAITRDDNITETLRPHPLELTQSRQIKLLQADKADVMWSVTSDELETSLIPVRFPLLQGFGGQRVLAIAPRRQASLPATLSLERLKQFPSVQGGDWPDYHILSANKFNVAGAPWSSWYMTMYKMVERDMVTYFPRNIIEVHRDLAHHHSLQVVVEQNHLLSYPSYEYFFVNPSRPELAKRLKKGLLKLLATGQLKTKFEAIPEHRKAQRVLKEQNRVVHRLSNPILSYQWASPHWATTPDASYKEFSQRFSQPLSHPATTVPAPQDPYR</sequence>
<dbReference type="Proteomes" id="UP000304912">
    <property type="component" value="Chromosome"/>
</dbReference>